<comment type="similarity">
    <text evidence="2 6">Belongs to the multi antimicrobial extrusion (MATE) (TC 2.A.66.1) family.</text>
</comment>
<organism evidence="7 8">
    <name type="scientific">Stylosanthes scabra</name>
    <dbReference type="NCBI Taxonomy" id="79078"/>
    <lineage>
        <taxon>Eukaryota</taxon>
        <taxon>Viridiplantae</taxon>
        <taxon>Streptophyta</taxon>
        <taxon>Embryophyta</taxon>
        <taxon>Tracheophyta</taxon>
        <taxon>Spermatophyta</taxon>
        <taxon>Magnoliopsida</taxon>
        <taxon>eudicotyledons</taxon>
        <taxon>Gunneridae</taxon>
        <taxon>Pentapetalae</taxon>
        <taxon>rosids</taxon>
        <taxon>fabids</taxon>
        <taxon>Fabales</taxon>
        <taxon>Fabaceae</taxon>
        <taxon>Papilionoideae</taxon>
        <taxon>50 kb inversion clade</taxon>
        <taxon>dalbergioids sensu lato</taxon>
        <taxon>Dalbergieae</taxon>
        <taxon>Pterocarpus clade</taxon>
        <taxon>Stylosanthes</taxon>
    </lineage>
</organism>
<keyword evidence="4 6" id="KW-1133">Transmembrane helix</keyword>
<feature type="transmembrane region" description="Helical" evidence="6">
    <location>
        <begin position="387"/>
        <end position="409"/>
    </location>
</feature>
<keyword evidence="8" id="KW-1185">Reference proteome</keyword>
<feature type="transmembrane region" description="Helical" evidence="6">
    <location>
        <begin position="221"/>
        <end position="245"/>
    </location>
</feature>
<feature type="transmembrane region" description="Helical" evidence="6">
    <location>
        <begin position="164"/>
        <end position="182"/>
    </location>
</feature>
<evidence type="ECO:0000256" key="5">
    <source>
        <dbReference type="ARBA" id="ARBA00023136"/>
    </source>
</evidence>
<comment type="subcellular location">
    <subcellularLocation>
        <location evidence="1">Membrane</location>
        <topology evidence="1">Multi-pass membrane protein</topology>
    </subcellularLocation>
</comment>
<feature type="transmembrane region" description="Helical" evidence="6">
    <location>
        <begin position="416"/>
        <end position="439"/>
    </location>
</feature>
<reference evidence="7 8" key="1">
    <citation type="journal article" date="2023" name="Plants (Basel)">
        <title>Bridging the Gap: Combining Genomics and Transcriptomics Approaches to Understand Stylosanthes scabra, an Orphan Legume from the Brazilian Caatinga.</title>
        <authorList>
            <person name="Ferreira-Neto J.R.C."/>
            <person name="da Silva M.D."/>
            <person name="Binneck E."/>
            <person name="de Melo N.F."/>
            <person name="da Silva R.H."/>
            <person name="de Melo A.L.T.M."/>
            <person name="Pandolfi V."/>
            <person name="Bustamante F.O."/>
            <person name="Brasileiro-Vidal A.C."/>
            <person name="Benko-Iseppon A.M."/>
        </authorList>
    </citation>
    <scope>NUCLEOTIDE SEQUENCE [LARGE SCALE GENOMIC DNA]</scope>
    <source>
        <tissue evidence="7">Leaves</tissue>
    </source>
</reference>
<dbReference type="Pfam" id="PF01554">
    <property type="entry name" value="MatE"/>
    <property type="match status" value="2"/>
</dbReference>
<feature type="transmembrane region" description="Helical" evidence="6">
    <location>
        <begin position="194"/>
        <end position="215"/>
    </location>
</feature>
<feature type="transmembrane region" description="Helical" evidence="6">
    <location>
        <begin position="79"/>
        <end position="107"/>
    </location>
</feature>
<evidence type="ECO:0000313" key="7">
    <source>
        <dbReference type="EMBL" id="MED6155404.1"/>
    </source>
</evidence>
<evidence type="ECO:0000256" key="6">
    <source>
        <dbReference type="RuleBase" id="RU004914"/>
    </source>
</evidence>
<dbReference type="NCBIfam" id="TIGR00797">
    <property type="entry name" value="matE"/>
    <property type="match status" value="1"/>
</dbReference>
<keyword evidence="3 6" id="KW-0812">Transmembrane</keyword>
<feature type="transmembrane region" description="Helical" evidence="6">
    <location>
        <begin position="343"/>
        <end position="367"/>
    </location>
</feature>
<feature type="transmembrane region" description="Helical" evidence="6">
    <location>
        <begin position="445"/>
        <end position="467"/>
    </location>
</feature>
<evidence type="ECO:0000256" key="3">
    <source>
        <dbReference type="ARBA" id="ARBA00022692"/>
    </source>
</evidence>
<dbReference type="Proteomes" id="UP001341840">
    <property type="component" value="Unassembled WGS sequence"/>
</dbReference>
<dbReference type="InterPro" id="IPR045069">
    <property type="entry name" value="MATE_euk"/>
</dbReference>
<evidence type="ECO:0000313" key="8">
    <source>
        <dbReference type="Proteomes" id="UP001341840"/>
    </source>
</evidence>
<accession>A0ABU6U3A7</accession>
<name>A0ABU6U3A7_9FABA</name>
<evidence type="ECO:0000256" key="2">
    <source>
        <dbReference type="ARBA" id="ARBA00010199"/>
    </source>
</evidence>
<keyword evidence="5 6" id="KW-0472">Membrane</keyword>
<gene>
    <name evidence="7" type="ORF">PIB30_004834</name>
</gene>
<feature type="transmembrane region" description="Helical" evidence="6">
    <location>
        <begin position="303"/>
        <end position="322"/>
    </location>
</feature>
<feature type="transmembrane region" description="Helical" evidence="6">
    <location>
        <begin position="266"/>
        <end position="283"/>
    </location>
</feature>
<feature type="transmembrane region" description="Helical" evidence="6">
    <location>
        <begin position="128"/>
        <end position="152"/>
    </location>
</feature>
<evidence type="ECO:0000256" key="1">
    <source>
        <dbReference type="ARBA" id="ARBA00004141"/>
    </source>
</evidence>
<comment type="caution">
    <text evidence="7">The sequence shown here is derived from an EMBL/GenBank/DDBJ whole genome shotgun (WGS) entry which is preliminary data.</text>
</comment>
<sequence length="491" mass="53851">MVDSGSGSGNGTIIIINEAETHTPLLHQPNNETTLIQRTCSESKSLWQIAAPSIFTRLAMFSITVFTQSLAGHLSDLDLAAFSISCSFFLSITFSFLLGMSGALETLSGQAYGARKHHMMGIYLQRSWLVLFISSVFMIPIFVFASPILKFIGQPSAVAERTGLVAVWLIPLHLSFPFQFSLQRFLQCQLKTRVVAWIAGVSLAFHVAVSLVFVSKMKVGIVGAALSMGFSWWVTVVGMLCYTLFGGCKDSWTGFSSEAFVGLWEFFNLSFASGFMLLLDYIYYRLLLIMSGYMNNSADAIDAISVCVTIYAWESMIPLGFLSATGVRVANELGAENAKGAKFATAISLLNTLAVGFIFWLIIMVFKENLALIFTSSSSIVRMVNELSILLAFTILLSCLQPVLSGVAVGCGNQAIVAYINIGSYYLIGMPLGVLLGWLLPWGIFGMWTGMMSGTVVQTLILIIITMRYDWDQKVRKAQILIKEKALLCNQ</sequence>
<dbReference type="CDD" id="cd13132">
    <property type="entry name" value="MATE_eukaryotic"/>
    <property type="match status" value="1"/>
</dbReference>
<proteinExistence type="inferred from homology"/>
<dbReference type="InterPro" id="IPR002528">
    <property type="entry name" value="MATE_fam"/>
</dbReference>
<dbReference type="PANTHER" id="PTHR11206">
    <property type="entry name" value="MULTIDRUG RESISTANCE PROTEIN"/>
    <property type="match status" value="1"/>
</dbReference>
<dbReference type="EMBL" id="JASCZI010120838">
    <property type="protein sequence ID" value="MED6155404.1"/>
    <property type="molecule type" value="Genomic_DNA"/>
</dbReference>
<protein>
    <recommendedName>
        <fullName evidence="6">Protein DETOXIFICATION</fullName>
    </recommendedName>
    <alternativeName>
        <fullName evidence="6">Multidrug and toxic compound extrusion protein</fullName>
    </alternativeName>
</protein>
<evidence type="ECO:0000256" key="4">
    <source>
        <dbReference type="ARBA" id="ARBA00022989"/>
    </source>
</evidence>